<name>A0A6J8CDU4_MYTCO</name>
<sequence>MAELKVEDDDAKNGNSFEAIDTLVHECLHQKLTEGVEVARTPRGIKLDSCKRARDRANRRQQKGCGKTEFVLDLLEGEYSGVFKYIVILCPTIQWNKAYKNREWIGDVRKPKKKNLIIVNPIVEVREANGSLYEEEKLQELLRMFFKKYAGHPTLYIIDDCRRHAEQSVWVISQRYNSVLKDLREQTKWLCMFYTKDRDSFDNCLRENDVIPTLEERQRIKEELKKKKHRKLILKTDQPTDYWLLN</sequence>
<accession>A0A6J8CDU4</accession>
<reference evidence="1 2" key="1">
    <citation type="submission" date="2020-06" db="EMBL/GenBank/DDBJ databases">
        <authorList>
            <person name="Li R."/>
            <person name="Bekaert M."/>
        </authorList>
    </citation>
    <scope>NUCLEOTIDE SEQUENCE [LARGE SCALE GENOMIC DNA]</scope>
    <source>
        <strain evidence="2">wild</strain>
    </source>
</reference>
<evidence type="ECO:0000313" key="1">
    <source>
        <dbReference type="EMBL" id="CAC5393409.1"/>
    </source>
</evidence>
<evidence type="ECO:0000313" key="2">
    <source>
        <dbReference type="Proteomes" id="UP000507470"/>
    </source>
</evidence>
<organism evidence="1 2">
    <name type="scientific">Mytilus coruscus</name>
    <name type="common">Sea mussel</name>
    <dbReference type="NCBI Taxonomy" id="42192"/>
    <lineage>
        <taxon>Eukaryota</taxon>
        <taxon>Metazoa</taxon>
        <taxon>Spiralia</taxon>
        <taxon>Lophotrochozoa</taxon>
        <taxon>Mollusca</taxon>
        <taxon>Bivalvia</taxon>
        <taxon>Autobranchia</taxon>
        <taxon>Pteriomorphia</taxon>
        <taxon>Mytilida</taxon>
        <taxon>Mytiloidea</taxon>
        <taxon>Mytilidae</taxon>
        <taxon>Mytilinae</taxon>
        <taxon>Mytilus</taxon>
    </lineage>
</organism>
<dbReference type="EMBL" id="CACVKT020005186">
    <property type="protein sequence ID" value="CAC5393409.1"/>
    <property type="molecule type" value="Genomic_DNA"/>
</dbReference>
<dbReference type="OrthoDB" id="5988694at2759"/>
<keyword evidence="2" id="KW-1185">Reference proteome</keyword>
<dbReference type="Proteomes" id="UP000507470">
    <property type="component" value="Unassembled WGS sequence"/>
</dbReference>
<gene>
    <name evidence="1" type="ORF">MCOR_28278</name>
</gene>
<proteinExistence type="predicted"/>
<dbReference type="AlphaFoldDB" id="A0A6J8CDU4"/>
<protein>
    <submittedName>
        <fullName evidence="1">Uncharacterized protein</fullName>
    </submittedName>
</protein>